<organism evidence="9 10">
    <name type="scientific">Mya arenaria</name>
    <name type="common">Soft-shell clam</name>
    <dbReference type="NCBI Taxonomy" id="6604"/>
    <lineage>
        <taxon>Eukaryota</taxon>
        <taxon>Metazoa</taxon>
        <taxon>Spiralia</taxon>
        <taxon>Lophotrochozoa</taxon>
        <taxon>Mollusca</taxon>
        <taxon>Bivalvia</taxon>
        <taxon>Autobranchia</taxon>
        <taxon>Heteroconchia</taxon>
        <taxon>Euheterodonta</taxon>
        <taxon>Imparidentia</taxon>
        <taxon>Neoheterodontei</taxon>
        <taxon>Myida</taxon>
        <taxon>Myoidea</taxon>
        <taxon>Myidae</taxon>
        <taxon>Mya</taxon>
    </lineage>
</organism>
<comment type="function">
    <text evidence="7">Lipase that preferentially hydrolysis medium-chain saturated monoacylglycerols including 2-arachidonoylglycerol. Through 2-arachidonoylglycerol degradation may regulate endocannabinoid signaling pathways. Also has a lysophosphatidyl lipase activity with a preference for lysophosphatidylglycerol among other lysophospholipids. Also able to degrade bis(monoacylglycero)phosphate (BMP) and constitutes the major enzyme for BMP catabolism. BMP, also known as lysobisphosphatidic acid, is enriched in late endosomes and lysosomes and plays a key role in the formation of intraluminal vesicles and in lipid sorting.</text>
</comment>
<evidence type="ECO:0000256" key="3">
    <source>
        <dbReference type="ARBA" id="ARBA00037797"/>
    </source>
</evidence>
<dbReference type="Pfam" id="PF00561">
    <property type="entry name" value="Abhydrolase_1"/>
    <property type="match status" value="1"/>
</dbReference>
<dbReference type="InterPro" id="IPR029058">
    <property type="entry name" value="AB_hydrolase_fold"/>
</dbReference>
<name>A0ABY7FV05_MYAAR</name>
<evidence type="ECO:0000256" key="7">
    <source>
        <dbReference type="ARBA" id="ARBA00049568"/>
    </source>
</evidence>
<dbReference type="SUPFAM" id="SSF53474">
    <property type="entry name" value="alpha/beta-Hydrolases"/>
    <property type="match status" value="1"/>
</dbReference>
<comment type="subcellular location">
    <subcellularLocation>
        <location evidence="3">Late endosome membrane</location>
        <topology evidence="3">Single-pass type II membrane protein</topology>
    </subcellularLocation>
    <subcellularLocation>
        <location evidence="4">Lysosome membrane</location>
        <topology evidence="4">Single-pass type II membrane protein</topology>
    </subcellularLocation>
    <subcellularLocation>
        <location evidence="5">Mitochondrion membrane</location>
        <topology evidence="5">Single-pass type II membrane protein</topology>
    </subcellularLocation>
</comment>
<gene>
    <name evidence="9" type="ORF">MAR_011742</name>
</gene>
<dbReference type="InterPro" id="IPR000073">
    <property type="entry name" value="AB_hydrolase_1"/>
</dbReference>
<evidence type="ECO:0000313" key="10">
    <source>
        <dbReference type="Proteomes" id="UP001164746"/>
    </source>
</evidence>
<dbReference type="EMBL" id="CP111025">
    <property type="protein sequence ID" value="WAR26038.1"/>
    <property type="molecule type" value="Genomic_DNA"/>
</dbReference>
<evidence type="ECO:0000259" key="8">
    <source>
        <dbReference type="Pfam" id="PF00561"/>
    </source>
</evidence>
<dbReference type="EC" id="3.1.1.23" evidence="2"/>
<feature type="domain" description="AB hydrolase-1" evidence="8">
    <location>
        <begin position="62"/>
        <end position="177"/>
    </location>
</feature>
<dbReference type="PANTHER" id="PTHR43798">
    <property type="entry name" value="MONOACYLGLYCEROL LIPASE"/>
    <property type="match status" value="1"/>
</dbReference>
<comment type="catalytic activity">
    <reaction evidence="1">
        <text>Hydrolyzes glycerol monoesters of long-chain fatty acids.</text>
        <dbReference type="EC" id="3.1.1.23"/>
    </reaction>
</comment>
<evidence type="ECO:0000256" key="2">
    <source>
        <dbReference type="ARBA" id="ARBA00013254"/>
    </source>
</evidence>
<evidence type="ECO:0000256" key="6">
    <source>
        <dbReference type="ARBA" id="ARBA00047662"/>
    </source>
</evidence>
<comment type="catalytic activity">
    <reaction evidence="6">
        <text>1-dodecanoylglycerol + H2O = dodecanoate + glycerol + H(+)</text>
        <dbReference type="Rhea" id="RHEA:44316"/>
        <dbReference type="ChEBI" id="CHEBI:15377"/>
        <dbReference type="ChEBI" id="CHEBI:15378"/>
        <dbReference type="ChEBI" id="CHEBI:17754"/>
        <dbReference type="ChEBI" id="CHEBI:18262"/>
        <dbReference type="ChEBI" id="CHEBI:75539"/>
    </reaction>
</comment>
<evidence type="ECO:0000256" key="1">
    <source>
        <dbReference type="ARBA" id="ARBA00001613"/>
    </source>
</evidence>
<evidence type="ECO:0000256" key="5">
    <source>
        <dbReference type="ARBA" id="ARBA00046308"/>
    </source>
</evidence>
<accession>A0ABY7FV05</accession>
<proteinExistence type="predicted"/>
<reference evidence="9" key="1">
    <citation type="submission" date="2022-11" db="EMBL/GenBank/DDBJ databases">
        <title>Centuries of genome instability and evolution in soft-shell clam transmissible cancer (bioRxiv).</title>
        <authorList>
            <person name="Hart S.F.M."/>
            <person name="Yonemitsu M.A."/>
            <person name="Giersch R.M."/>
            <person name="Beal B.F."/>
            <person name="Arriagada G."/>
            <person name="Davis B.W."/>
            <person name="Ostrander E.A."/>
            <person name="Goff S.P."/>
            <person name="Metzger M.J."/>
        </authorList>
    </citation>
    <scope>NUCLEOTIDE SEQUENCE</scope>
    <source>
        <strain evidence="9">MELC-2E11</strain>
        <tissue evidence="9">Siphon/mantle</tissue>
    </source>
</reference>
<dbReference type="InterPro" id="IPR050266">
    <property type="entry name" value="AB_hydrolase_sf"/>
</dbReference>
<sequence>AKKHPVDDNDRNDGSNISFSSWTRRFSLHVHVWLSGLKLKYVNIDDMTICYGEKGKRRKGQPSMILLHGFTACKFMWSPLAKNLSHDCHVIAVDLPGHGDSDTPTEDEDISHTTTVKKMNQIICRLGLEEEPFHLVGMSMGGALAGLYAAQYPEHIHSLTLICPAMRTPIESPFWGDIHAALEQGMTNLHEKCTLLFPQSAHQVQDMLRFVQFNNSWVPKQILQGVVDFRKNYYPFYARYYLGGGRPGNSCIRSSSVERTVTQLCAGRSHSTMWTFHEHRQAGGHDQGLTDIQEWIRAKNQITGSGGIWCSVLFI</sequence>
<dbReference type="Gene3D" id="3.40.50.1820">
    <property type="entry name" value="alpha/beta hydrolase"/>
    <property type="match status" value="1"/>
</dbReference>
<dbReference type="PRINTS" id="PR00111">
    <property type="entry name" value="ABHYDROLASE"/>
</dbReference>
<protein>
    <recommendedName>
        <fullName evidence="2">acylglycerol lipase</fullName>
        <ecNumber evidence="2">3.1.1.23</ecNumber>
    </recommendedName>
</protein>
<dbReference type="Proteomes" id="UP001164746">
    <property type="component" value="Chromosome 14"/>
</dbReference>
<keyword evidence="10" id="KW-1185">Reference proteome</keyword>
<dbReference type="PANTHER" id="PTHR43798:SF5">
    <property type="entry name" value="MONOACYLGLYCEROL LIPASE ABHD6"/>
    <property type="match status" value="1"/>
</dbReference>
<evidence type="ECO:0000256" key="4">
    <source>
        <dbReference type="ARBA" id="ARBA00037874"/>
    </source>
</evidence>
<feature type="non-terminal residue" evidence="9">
    <location>
        <position position="315"/>
    </location>
</feature>
<evidence type="ECO:0000313" key="9">
    <source>
        <dbReference type="EMBL" id="WAR26038.1"/>
    </source>
</evidence>